<keyword evidence="4" id="KW-0560">Oxidoreductase</keyword>
<dbReference type="AlphaFoldDB" id="A0A1M5H5B9"/>
<dbReference type="GO" id="GO:0008942">
    <property type="term" value="F:nitrite reductase [NAD(P)H] activity"/>
    <property type="evidence" value="ECO:0007669"/>
    <property type="project" value="InterPro"/>
</dbReference>
<keyword evidence="10" id="KW-1185">Reference proteome</keyword>
<evidence type="ECO:0000256" key="1">
    <source>
        <dbReference type="ARBA" id="ARBA00022617"/>
    </source>
</evidence>
<evidence type="ECO:0000256" key="7">
    <source>
        <dbReference type="ARBA" id="ARBA00023063"/>
    </source>
</evidence>
<proteinExistence type="predicted"/>
<dbReference type="RefSeq" id="WP_211483208.1">
    <property type="nucleotide sequence ID" value="NZ_FQUS01000019.1"/>
</dbReference>
<keyword evidence="5" id="KW-0408">Iron</keyword>
<dbReference type="PROSITE" id="PS51296">
    <property type="entry name" value="RIESKE"/>
    <property type="match status" value="1"/>
</dbReference>
<dbReference type="SUPFAM" id="SSF50022">
    <property type="entry name" value="ISP domain"/>
    <property type="match status" value="1"/>
</dbReference>
<dbReference type="InterPro" id="IPR017941">
    <property type="entry name" value="Rieske_2Fe-2S"/>
</dbReference>
<evidence type="ECO:0000256" key="3">
    <source>
        <dbReference type="ARBA" id="ARBA00022723"/>
    </source>
</evidence>
<feature type="domain" description="Rieske" evidence="8">
    <location>
        <begin position="11"/>
        <end position="112"/>
    </location>
</feature>
<sequence length="117" mass="13237">MQAHENVKKWFKAARVEDFPKNGGACVKYRDKQIAVFNFTRRGEWFACQNMCPHKKEMALARGMIGESKGEPKVACPFHKKAFSLCSGENINGEEEPVTTYPVKVEDGYVYIGLTTD</sequence>
<reference evidence="9 10" key="1">
    <citation type="submission" date="2016-11" db="EMBL/GenBank/DDBJ databases">
        <authorList>
            <person name="Jaros S."/>
            <person name="Januszkiewicz K."/>
            <person name="Wedrychowicz H."/>
        </authorList>
    </citation>
    <scope>NUCLEOTIDE SEQUENCE [LARGE SCALE GENOMIC DNA]</scope>
    <source>
        <strain evidence="9 10">DSM 21986</strain>
    </source>
</reference>
<dbReference type="Proteomes" id="UP000184041">
    <property type="component" value="Unassembled WGS sequence"/>
</dbReference>
<dbReference type="InterPro" id="IPR036922">
    <property type="entry name" value="Rieske_2Fe-2S_sf"/>
</dbReference>
<dbReference type="PANTHER" id="PTHR43809:SF1">
    <property type="entry name" value="NITRITE REDUCTASE (NADH) LARGE SUBUNIT"/>
    <property type="match status" value="1"/>
</dbReference>
<evidence type="ECO:0000313" key="9">
    <source>
        <dbReference type="EMBL" id="SHG11098.1"/>
    </source>
</evidence>
<dbReference type="PANTHER" id="PTHR43809">
    <property type="entry name" value="NITRITE REDUCTASE (NADH) LARGE SUBUNIT"/>
    <property type="match status" value="1"/>
</dbReference>
<dbReference type="PROSITE" id="PS51300">
    <property type="entry name" value="NIRD"/>
    <property type="match status" value="1"/>
</dbReference>
<dbReference type="EMBL" id="FQUS01000019">
    <property type="protein sequence ID" value="SHG11098.1"/>
    <property type="molecule type" value="Genomic_DNA"/>
</dbReference>
<evidence type="ECO:0000313" key="10">
    <source>
        <dbReference type="Proteomes" id="UP000184041"/>
    </source>
</evidence>
<evidence type="ECO:0000259" key="8">
    <source>
        <dbReference type="PROSITE" id="PS51296"/>
    </source>
</evidence>
<gene>
    <name evidence="9" type="ORF">SAMN05443144_11940</name>
</gene>
<dbReference type="GO" id="GO:0046872">
    <property type="term" value="F:metal ion binding"/>
    <property type="evidence" value="ECO:0007669"/>
    <property type="project" value="UniProtKB-KW"/>
</dbReference>
<protein>
    <submittedName>
        <fullName evidence="9">Nitrite reductase (NADH) small subunit</fullName>
    </submittedName>
</protein>
<dbReference type="NCBIfam" id="TIGR02378">
    <property type="entry name" value="nirD_assim_sml"/>
    <property type="match status" value="1"/>
</dbReference>
<keyword evidence="7" id="KW-0534">Nitrate assimilation</keyword>
<dbReference type="Gene3D" id="2.102.10.10">
    <property type="entry name" value="Rieske [2Fe-2S] iron-sulphur domain"/>
    <property type="match status" value="1"/>
</dbReference>
<dbReference type="InterPro" id="IPR012748">
    <property type="entry name" value="Rieske-like_NirD"/>
</dbReference>
<keyword evidence="6" id="KW-0411">Iron-sulfur</keyword>
<evidence type="ECO:0000256" key="5">
    <source>
        <dbReference type="ARBA" id="ARBA00023004"/>
    </source>
</evidence>
<dbReference type="STRING" id="1194090.SAMN05443144_11940"/>
<dbReference type="InterPro" id="IPR052034">
    <property type="entry name" value="NasD-like"/>
</dbReference>
<evidence type="ECO:0000256" key="4">
    <source>
        <dbReference type="ARBA" id="ARBA00023002"/>
    </source>
</evidence>
<organism evidence="9 10">
    <name type="scientific">Fodinibius roseus</name>
    <dbReference type="NCBI Taxonomy" id="1194090"/>
    <lineage>
        <taxon>Bacteria</taxon>
        <taxon>Pseudomonadati</taxon>
        <taxon>Balneolota</taxon>
        <taxon>Balneolia</taxon>
        <taxon>Balneolales</taxon>
        <taxon>Balneolaceae</taxon>
        <taxon>Fodinibius</taxon>
    </lineage>
</organism>
<accession>A0A1M5H5B9</accession>
<evidence type="ECO:0000256" key="6">
    <source>
        <dbReference type="ARBA" id="ARBA00023014"/>
    </source>
</evidence>
<keyword evidence="1" id="KW-0349">Heme</keyword>
<dbReference type="GO" id="GO:0042128">
    <property type="term" value="P:nitrate assimilation"/>
    <property type="evidence" value="ECO:0007669"/>
    <property type="project" value="UniProtKB-KW"/>
</dbReference>
<dbReference type="Pfam" id="PF13806">
    <property type="entry name" value="Rieske_2"/>
    <property type="match status" value="1"/>
</dbReference>
<keyword evidence="3" id="KW-0479">Metal-binding</keyword>
<evidence type="ECO:0000256" key="2">
    <source>
        <dbReference type="ARBA" id="ARBA00022714"/>
    </source>
</evidence>
<keyword evidence="2" id="KW-0001">2Fe-2S</keyword>
<dbReference type="GO" id="GO:0051537">
    <property type="term" value="F:2 iron, 2 sulfur cluster binding"/>
    <property type="evidence" value="ECO:0007669"/>
    <property type="project" value="UniProtKB-KW"/>
</dbReference>
<dbReference type="CDD" id="cd03529">
    <property type="entry name" value="Rieske_NirD"/>
    <property type="match status" value="1"/>
</dbReference>
<name>A0A1M5H5B9_9BACT</name>